<protein>
    <submittedName>
        <fullName evidence="1">Uncharacterized protein</fullName>
    </submittedName>
</protein>
<gene>
    <name evidence="1" type="ORF">GA_TR51_c2_g1_i1_g.133</name>
</gene>
<evidence type="ECO:0000313" key="1">
    <source>
        <dbReference type="EMBL" id="JAU24520.1"/>
    </source>
</evidence>
<accession>A0A1J3E2R0</accession>
<proteinExistence type="predicted"/>
<organism evidence="1">
    <name type="scientific">Noccaea caerulescens</name>
    <name type="common">Alpine penny-cress</name>
    <name type="synonym">Thlaspi caerulescens</name>
    <dbReference type="NCBI Taxonomy" id="107243"/>
    <lineage>
        <taxon>Eukaryota</taxon>
        <taxon>Viridiplantae</taxon>
        <taxon>Streptophyta</taxon>
        <taxon>Embryophyta</taxon>
        <taxon>Tracheophyta</taxon>
        <taxon>Spermatophyta</taxon>
        <taxon>Magnoliopsida</taxon>
        <taxon>eudicotyledons</taxon>
        <taxon>Gunneridae</taxon>
        <taxon>Pentapetalae</taxon>
        <taxon>rosids</taxon>
        <taxon>malvids</taxon>
        <taxon>Brassicales</taxon>
        <taxon>Brassicaceae</taxon>
        <taxon>Coluteocarpeae</taxon>
        <taxon>Noccaea</taxon>
    </lineage>
</organism>
<reference evidence="1" key="1">
    <citation type="submission" date="2016-07" db="EMBL/GenBank/DDBJ databases">
        <title>De novo transcriptome assembly of four accessions of the metal hyperaccumulator plant Noccaea caerulescens.</title>
        <authorList>
            <person name="Blande D."/>
            <person name="Halimaa P."/>
            <person name="Tervahauta A.I."/>
            <person name="Aarts M.G."/>
            <person name="Karenlampi S.O."/>
        </authorList>
    </citation>
    <scope>NUCLEOTIDE SEQUENCE</scope>
</reference>
<sequence>MVLDRLFIFRRWSEYIYAYNLIESSLKIKSKRIHIQNLYIDGAIRIIIQETLLVSAALKHRLIHQFSLCSGCFLNAGLEFL</sequence>
<dbReference type="EMBL" id="GEVI01007800">
    <property type="protein sequence ID" value="JAU24520.1"/>
    <property type="molecule type" value="Transcribed_RNA"/>
</dbReference>
<name>A0A1J3E2R0_NOCCA</name>
<dbReference type="AlphaFoldDB" id="A0A1J3E2R0"/>